<evidence type="ECO:0000313" key="4">
    <source>
        <dbReference type="Proteomes" id="UP000677228"/>
    </source>
</evidence>
<dbReference type="EMBL" id="CAJOBA010006926">
    <property type="protein sequence ID" value="CAF3787580.1"/>
    <property type="molecule type" value="Genomic_DNA"/>
</dbReference>
<dbReference type="Gene3D" id="3.30.70.1820">
    <property type="entry name" value="L1 transposable element, RRM domain"/>
    <property type="match status" value="1"/>
</dbReference>
<organism evidence="2 4">
    <name type="scientific">Didymodactylos carnosus</name>
    <dbReference type="NCBI Taxonomy" id="1234261"/>
    <lineage>
        <taxon>Eukaryota</taxon>
        <taxon>Metazoa</taxon>
        <taxon>Spiralia</taxon>
        <taxon>Gnathifera</taxon>
        <taxon>Rotifera</taxon>
        <taxon>Eurotatoria</taxon>
        <taxon>Bdelloidea</taxon>
        <taxon>Philodinida</taxon>
        <taxon>Philodinidae</taxon>
        <taxon>Didymodactylos</taxon>
    </lineage>
</organism>
<proteinExistence type="predicted"/>
<accession>A0A8S2DS37</accession>
<name>A0A8S2DS37_9BILA</name>
<sequence length="106" mass="12451">YEIDISRSHRVGKYNPQSSTPRPIIVRFTSYRSRELFYKNRQYLNETEYYYVTAMCEQSDPAFVAITETWLDSSITDKDITMSGYTLHRLDRDREGGDVSCTTKTI</sequence>
<gene>
    <name evidence="2" type="ORF">OVA965_LOCUS15401</name>
    <name evidence="3" type="ORF">TMI583_LOCUS15407</name>
</gene>
<dbReference type="Proteomes" id="UP000677228">
    <property type="component" value="Unassembled WGS sequence"/>
</dbReference>
<dbReference type="EMBL" id="CAJNOK010006917">
    <property type="protein sequence ID" value="CAF1018372.1"/>
    <property type="molecule type" value="Genomic_DNA"/>
</dbReference>
<feature type="region of interest" description="Disordered" evidence="1">
    <location>
        <begin position="1"/>
        <end position="20"/>
    </location>
</feature>
<comment type="caution">
    <text evidence="2">The sequence shown here is derived from an EMBL/GenBank/DDBJ whole genome shotgun (WGS) entry which is preliminary data.</text>
</comment>
<reference evidence="2" key="1">
    <citation type="submission" date="2021-02" db="EMBL/GenBank/DDBJ databases">
        <authorList>
            <person name="Nowell W R."/>
        </authorList>
    </citation>
    <scope>NUCLEOTIDE SEQUENCE</scope>
</reference>
<dbReference type="Proteomes" id="UP000682733">
    <property type="component" value="Unassembled WGS sequence"/>
</dbReference>
<protein>
    <submittedName>
        <fullName evidence="2">Uncharacterized protein</fullName>
    </submittedName>
</protein>
<evidence type="ECO:0000313" key="2">
    <source>
        <dbReference type="EMBL" id="CAF1018372.1"/>
    </source>
</evidence>
<evidence type="ECO:0000256" key="1">
    <source>
        <dbReference type="SAM" id="MobiDB-lite"/>
    </source>
</evidence>
<evidence type="ECO:0000313" key="3">
    <source>
        <dbReference type="EMBL" id="CAF3787580.1"/>
    </source>
</evidence>
<dbReference type="AlphaFoldDB" id="A0A8S2DS37"/>
<feature type="non-terminal residue" evidence="2">
    <location>
        <position position="1"/>
    </location>
</feature>